<evidence type="ECO:0000313" key="2">
    <source>
        <dbReference type="Proteomes" id="UP001205843"/>
    </source>
</evidence>
<dbReference type="AlphaFoldDB" id="A0AAE3KB53"/>
<keyword evidence="2" id="KW-1185">Reference proteome</keyword>
<name>A0AAE3KB53_9GAMM</name>
<comment type="caution">
    <text evidence="1">The sequence shown here is derived from an EMBL/GenBank/DDBJ whole genome shotgun (WGS) entry which is preliminary data.</text>
</comment>
<gene>
    <name evidence="1" type="ORF">J2T57_001491</name>
</gene>
<protein>
    <submittedName>
        <fullName evidence="1">Uncharacterized protein</fullName>
    </submittedName>
</protein>
<evidence type="ECO:0000313" key="1">
    <source>
        <dbReference type="EMBL" id="MCP1674389.1"/>
    </source>
</evidence>
<organism evidence="1 2">
    <name type="scientific">Natronocella acetinitrilica</name>
    <dbReference type="NCBI Taxonomy" id="414046"/>
    <lineage>
        <taxon>Bacteria</taxon>
        <taxon>Pseudomonadati</taxon>
        <taxon>Pseudomonadota</taxon>
        <taxon>Gammaproteobacteria</taxon>
        <taxon>Chromatiales</taxon>
        <taxon>Ectothiorhodospiraceae</taxon>
        <taxon>Natronocella</taxon>
    </lineage>
</organism>
<dbReference type="EMBL" id="JALJXV010000003">
    <property type="protein sequence ID" value="MCP1674389.1"/>
    <property type="molecule type" value="Genomic_DNA"/>
</dbReference>
<dbReference type="Proteomes" id="UP001205843">
    <property type="component" value="Unassembled WGS sequence"/>
</dbReference>
<sequence length="161" mass="17442">MAKDYRNNFGELAYNDANKQRFLRETRALLRRVAARLTASGVAAEASVRVNKGGIAVGGDVYLDVALPGGQSGVLLTVTHASFSPRRPDGVVAYAQFRGAERHRALSRSARGPWRTRIIGSNVTPREIDEDTLVSCCAEMLRLHPERHVACEAEACAAPAP</sequence>
<dbReference type="RefSeq" id="WP_253476349.1">
    <property type="nucleotide sequence ID" value="NZ_JALJXV010000003.1"/>
</dbReference>
<reference evidence="1" key="1">
    <citation type="submission" date="2022-03" db="EMBL/GenBank/DDBJ databases">
        <title>Genomic Encyclopedia of Type Strains, Phase III (KMG-III): the genomes of soil and plant-associated and newly described type strains.</title>
        <authorList>
            <person name="Whitman W."/>
        </authorList>
    </citation>
    <scope>NUCLEOTIDE SEQUENCE</scope>
    <source>
        <strain evidence="1">ANL 6-2</strain>
    </source>
</reference>
<accession>A0AAE3KB53</accession>
<proteinExistence type="predicted"/>